<dbReference type="HOGENOM" id="CLU_1838857_0_0_1"/>
<reference evidence="1" key="1">
    <citation type="journal article" date="2011" name="PLoS Biol.">
        <title>Gene gain and loss during evolution of obligate parasitism in the white rust pathogen of Arabidopsis thaliana.</title>
        <authorList>
            <person name="Kemen E."/>
            <person name="Gardiner A."/>
            <person name="Schultz-Larsen T."/>
            <person name="Kemen A.C."/>
            <person name="Balmuth A.L."/>
            <person name="Robert-Seilaniantz A."/>
            <person name="Bailey K."/>
            <person name="Holub E."/>
            <person name="Studholme D.J."/>
            <person name="Maclean D."/>
            <person name="Jones J.D."/>
        </authorList>
    </citation>
    <scope>NUCLEOTIDE SEQUENCE</scope>
</reference>
<dbReference type="AlphaFoldDB" id="F0W5E1"/>
<organism evidence="1">
    <name type="scientific">Albugo laibachii Nc14</name>
    <dbReference type="NCBI Taxonomy" id="890382"/>
    <lineage>
        <taxon>Eukaryota</taxon>
        <taxon>Sar</taxon>
        <taxon>Stramenopiles</taxon>
        <taxon>Oomycota</taxon>
        <taxon>Peronosporomycetes</taxon>
        <taxon>Albuginales</taxon>
        <taxon>Albuginaceae</taxon>
        <taxon>Albugo</taxon>
    </lineage>
</organism>
<gene>
    <name evidence="1" type="primary">AlNc14C20G2107</name>
    <name evidence="1" type="ORF">ALNC14_024750</name>
</gene>
<proteinExistence type="predicted"/>
<protein>
    <submittedName>
        <fullName evidence="1">AlNc14C20G2107 protein</fullName>
    </submittedName>
</protein>
<accession>F0W5E1</accession>
<evidence type="ECO:0000313" key="1">
    <source>
        <dbReference type="EMBL" id="CCA16332.1"/>
    </source>
</evidence>
<reference evidence="1" key="2">
    <citation type="submission" date="2011-02" db="EMBL/GenBank/DDBJ databases">
        <authorList>
            <person name="MacLean D."/>
        </authorList>
    </citation>
    <scope>NUCLEOTIDE SEQUENCE</scope>
</reference>
<dbReference type="EMBL" id="FR824065">
    <property type="protein sequence ID" value="CCA16332.1"/>
    <property type="molecule type" value="Genomic_DNA"/>
</dbReference>
<sequence length="140" mass="16008">MNVFLVVQHRQYESEHQITSLIDIISTHSLMATRPGIRSRLHVLRRRRHQSEIYRKALLAEDVLHFQVTTETLFCPPNGARANGCANLFSNPIHFITISKSAETPIGCESCVLILKKSSWEPGVRVQQELRSFFMLMTSS</sequence>
<name>F0W5E1_9STRA</name>